<sequence>MAGPRCALSYELGAEGRMAAVSFQSAAMGALFARFPQALLVHRACAPSGRALYIFLADGPGLAVRGAAGRVVHIAVPRDESARGLARMCDAFRAFNPAWQRTRVLLVGPDFPEPVVLGQAFPAAELRLSAFHVCRHLQEQIRQLGLRRRDEQLLLSTLRSIMGTATQSKRREMHRILSETVPPALLPCFHAHWLLTDKIWAAHGERSCKSSDYFKDLETVTQRLSQVFSAELFLETYVASLAKYYQKSVSESPLDDVVCSPA</sequence>
<dbReference type="InterPro" id="IPR048324">
    <property type="entry name" value="ZSWIM1-3_RNaseH-like"/>
</dbReference>
<evidence type="ECO:0000313" key="4">
    <source>
        <dbReference type="Proteomes" id="UP000198323"/>
    </source>
</evidence>
<name>A0A226MQP2_CALSU</name>
<dbReference type="AlphaFoldDB" id="A0A226MQP2"/>
<keyword evidence="4" id="KW-1185">Reference proteome</keyword>
<evidence type="ECO:0000259" key="1">
    <source>
        <dbReference type="Pfam" id="PF21056"/>
    </source>
</evidence>
<dbReference type="Proteomes" id="UP000198323">
    <property type="component" value="Unassembled WGS sequence"/>
</dbReference>
<dbReference type="OrthoDB" id="9110075at2759"/>
<feature type="domain" description="ZSWIM1/3 helical" evidence="2">
    <location>
        <begin position="135"/>
        <end position="251"/>
    </location>
</feature>
<dbReference type="Pfam" id="PF21600">
    <property type="entry name" value="ZSWIM1-3_helical"/>
    <property type="match status" value="1"/>
</dbReference>
<proteinExistence type="predicted"/>
<evidence type="ECO:0000313" key="3">
    <source>
        <dbReference type="EMBL" id="OXB57597.1"/>
    </source>
</evidence>
<dbReference type="InterPro" id="IPR048326">
    <property type="entry name" value="ZSWIM1-3_helical"/>
</dbReference>
<dbReference type="InterPro" id="IPR052579">
    <property type="entry name" value="Zinc_finger_SWIM"/>
</dbReference>
<feature type="domain" description="ZSWIM1/3 RNaseH-like" evidence="1">
    <location>
        <begin position="14"/>
        <end position="125"/>
    </location>
</feature>
<gene>
    <name evidence="3" type="ORF">ASZ78_010559</name>
</gene>
<evidence type="ECO:0000259" key="2">
    <source>
        <dbReference type="Pfam" id="PF21600"/>
    </source>
</evidence>
<dbReference type="EMBL" id="MCFN01000536">
    <property type="protein sequence ID" value="OXB57597.1"/>
    <property type="molecule type" value="Genomic_DNA"/>
</dbReference>
<accession>A0A226MQP2</accession>
<organism evidence="3 4">
    <name type="scientific">Callipepla squamata</name>
    <name type="common">Scaled quail</name>
    <dbReference type="NCBI Taxonomy" id="9009"/>
    <lineage>
        <taxon>Eukaryota</taxon>
        <taxon>Metazoa</taxon>
        <taxon>Chordata</taxon>
        <taxon>Craniata</taxon>
        <taxon>Vertebrata</taxon>
        <taxon>Euteleostomi</taxon>
        <taxon>Archelosauria</taxon>
        <taxon>Archosauria</taxon>
        <taxon>Dinosauria</taxon>
        <taxon>Saurischia</taxon>
        <taxon>Theropoda</taxon>
        <taxon>Coelurosauria</taxon>
        <taxon>Aves</taxon>
        <taxon>Neognathae</taxon>
        <taxon>Galloanserae</taxon>
        <taxon>Galliformes</taxon>
        <taxon>Odontophoridae</taxon>
        <taxon>Callipepla</taxon>
    </lineage>
</organism>
<reference evidence="3 4" key="1">
    <citation type="submission" date="2016-07" db="EMBL/GenBank/DDBJ databases">
        <title>Disparate Historic Effective Population Sizes Predicted by Modern Levels of Genome Diversity for the Scaled Quail (Callipepla squamata) and the Northern Bobwhite (Colinus virginianus): Inferences from First and Second Generation Draft Genome Assemblies for Sympatric New World Quail.</title>
        <authorList>
            <person name="Oldeschulte D.L."/>
            <person name="Halley Y.A."/>
            <person name="Bhattarai E.K."/>
            <person name="Brashear W.A."/>
            <person name="Hill J."/>
            <person name="Metz R.P."/>
            <person name="Johnson C.D."/>
            <person name="Rollins D."/>
            <person name="Peterson M.J."/>
            <person name="Bickhart D.M."/>
            <person name="Decker J.E."/>
            <person name="Seabury C.M."/>
        </authorList>
    </citation>
    <scope>NUCLEOTIDE SEQUENCE [LARGE SCALE GENOMIC DNA]</scope>
    <source>
        <strain evidence="3 4">Texas</strain>
        <tissue evidence="3">Leg muscle</tissue>
    </source>
</reference>
<dbReference type="STRING" id="9009.A0A226MQP2"/>
<dbReference type="PANTHER" id="PTHR31569">
    <property type="entry name" value="SWIM-TYPE DOMAIN-CONTAINING PROTEIN"/>
    <property type="match status" value="1"/>
</dbReference>
<dbReference type="Pfam" id="PF21056">
    <property type="entry name" value="ZSWIM1-3_RNaseH-like"/>
    <property type="match status" value="1"/>
</dbReference>
<comment type="caution">
    <text evidence="3">The sequence shown here is derived from an EMBL/GenBank/DDBJ whole genome shotgun (WGS) entry which is preliminary data.</text>
</comment>
<evidence type="ECO:0008006" key="5">
    <source>
        <dbReference type="Google" id="ProtNLM"/>
    </source>
</evidence>
<protein>
    <recommendedName>
        <fullName evidence="5">MULE transposase domain-containing protein</fullName>
    </recommendedName>
</protein>
<dbReference type="PANTHER" id="PTHR31569:SF0">
    <property type="entry name" value="ZINC FINGER SWIM DOMAIN-CONTAINING PROTEIN 1"/>
    <property type="match status" value="1"/>
</dbReference>